<dbReference type="EMBL" id="CAJOAZ010005572">
    <property type="protein sequence ID" value="CAF4105104.1"/>
    <property type="molecule type" value="Genomic_DNA"/>
</dbReference>
<dbReference type="EMBL" id="CAJNOG010000542">
    <property type="protein sequence ID" value="CAF1289221.1"/>
    <property type="molecule type" value="Genomic_DNA"/>
</dbReference>
<proteinExistence type="predicted"/>
<feature type="transmembrane region" description="Helical" evidence="1">
    <location>
        <begin position="56"/>
        <end position="74"/>
    </location>
</feature>
<evidence type="ECO:0000313" key="4">
    <source>
        <dbReference type="Proteomes" id="UP000663844"/>
    </source>
</evidence>
<sequence length="207" mass="23545">MAISTSYNERNNPIRRRSIFSCRFFCTLCCLIFLFFVFLFTLLFPCVGLSNGPFGNDANCLVGFIILPITLYSCKRLCSTLKQYSLTARHRRQHVQRSQQHENNLTLSSNSNNENLELITNGITDLPSYRELFPYGSAIRNNGNHLSSILLPPSYDDFVKRPAIHHQTTTLPISSLHYFILSIPTTPLSLTSSSQTSVNIRNTIQYV</sequence>
<gene>
    <name evidence="2" type="ORF">JYZ213_LOCUS31677</name>
    <name evidence="3" type="ORF">OXD698_LOCUS35628</name>
</gene>
<evidence type="ECO:0000313" key="2">
    <source>
        <dbReference type="EMBL" id="CAF1289221.1"/>
    </source>
</evidence>
<name>A0A819V8I3_9BILA</name>
<keyword evidence="1" id="KW-0472">Membrane</keyword>
<dbReference type="AlphaFoldDB" id="A0A819V8I3"/>
<feature type="transmembrane region" description="Helical" evidence="1">
    <location>
        <begin position="20"/>
        <end position="44"/>
    </location>
</feature>
<accession>A0A819V8I3</accession>
<comment type="caution">
    <text evidence="3">The sequence shown here is derived from an EMBL/GenBank/DDBJ whole genome shotgun (WGS) entry which is preliminary data.</text>
</comment>
<evidence type="ECO:0000256" key="1">
    <source>
        <dbReference type="SAM" id="Phobius"/>
    </source>
</evidence>
<organism evidence="3 4">
    <name type="scientific">Adineta steineri</name>
    <dbReference type="NCBI Taxonomy" id="433720"/>
    <lineage>
        <taxon>Eukaryota</taxon>
        <taxon>Metazoa</taxon>
        <taxon>Spiralia</taxon>
        <taxon>Gnathifera</taxon>
        <taxon>Rotifera</taxon>
        <taxon>Eurotatoria</taxon>
        <taxon>Bdelloidea</taxon>
        <taxon>Adinetida</taxon>
        <taxon>Adinetidae</taxon>
        <taxon>Adineta</taxon>
    </lineage>
</organism>
<reference evidence="3" key="1">
    <citation type="submission" date="2021-02" db="EMBL/GenBank/DDBJ databases">
        <authorList>
            <person name="Nowell W R."/>
        </authorList>
    </citation>
    <scope>NUCLEOTIDE SEQUENCE</scope>
</reference>
<evidence type="ECO:0000313" key="3">
    <source>
        <dbReference type="EMBL" id="CAF4105104.1"/>
    </source>
</evidence>
<dbReference type="Proteomes" id="UP000663844">
    <property type="component" value="Unassembled WGS sequence"/>
</dbReference>
<keyword evidence="1" id="KW-0812">Transmembrane</keyword>
<keyword evidence="1" id="KW-1133">Transmembrane helix</keyword>
<dbReference type="Proteomes" id="UP000663845">
    <property type="component" value="Unassembled WGS sequence"/>
</dbReference>
<protein>
    <submittedName>
        <fullName evidence="3">Uncharacterized protein</fullName>
    </submittedName>
</protein>